<reference evidence="2 3" key="1">
    <citation type="journal article" date="2021" name="BMC Genomics">
        <title>Datura genome reveals duplications of psychoactive alkaloid biosynthetic genes and high mutation rate following tissue culture.</title>
        <authorList>
            <person name="Rajewski A."/>
            <person name="Carter-House D."/>
            <person name="Stajich J."/>
            <person name="Litt A."/>
        </authorList>
    </citation>
    <scope>NUCLEOTIDE SEQUENCE [LARGE SCALE GENOMIC DNA]</scope>
    <source>
        <strain evidence="2">AR-01</strain>
    </source>
</reference>
<name>A0ABS8VK13_DATST</name>
<feature type="region of interest" description="Disordered" evidence="1">
    <location>
        <begin position="131"/>
        <end position="167"/>
    </location>
</feature>
<feature type="region of interest" description="Disordered" evidence="1">
    <location>
        <begin position="60"/>
        <end position="92"/>
    </location>
</feature>
<keyword evidence="3" id="KW-1185">Reference proteome</keyword>
<feature type="compositionally biased region" description="Low complexity" evidence="1">
    <location>
        <begin position="132"/>
        <end position="141"/>
    </location>
</feature>
<protein>
    <submittedName>
        <fullName evidence="2">Uncharacterized protein</fullName>
    </submittedName>
</protein>
<comment type="caution">
    <text evidence="2">The sequence shown here is derived from an EMBL/GenBank/DDBJ whole genome shotgun (WGS) entry which is preliminary data.</text>
</comment>
<proteinExistence type="predicted"/>
<accession>A0ABS8VK13</accession>
<sequence length="232" mass="25196">MGAVFISSLAYGRLVHPSTAQPRGSKIASPNGTDIDLRFVKAWSIKSPNPKKLVHVGEASSSKAPNIEGNNGVQNINLNKPPVSTNQKETPIEKTKKHVGMIGNSKTALVPANSASPTLEYEEVPLNLVFNTKPHSSSKPTSKSKRGIKRGPVTRGKMKRSMDEIRQDSHQNTLKMHRLLGTTMLEDEVPSSQLVEVDAEVGKDSCRRKKFKSKGNKVMVTEEAAEGPGAIH</sequence>
<evidence type="ECO:0000256" key="1">
    <source>
        <dbReference type="SAM" id="MobiDB-lite"/>
    </source>
</evidence>
<gene>
    <name evidence="2" type="ORF">HAX54_035996</name>
</gene>
<evidence type="ECO:0000313" key="3">
    <source>
        <dbReference type="Proteomes" id="UP000823775"/>
    </source>
</evidence>
<dbReference type="EMBL" id="JACEIK010004736">
    <property type="protein sequence ID" value="MCD9646275.1"/>
    <property type="molecule type" value="Genomic_DNA"/>
</dbReference>
<feature type="compositionally biased region" description="Polar residues" evidence="1">
    <location>
        <begin position="60"/>
        <end position="89"/>
    </location>
</feature>
<organism evidence="2 3">
    <name type="scientific">Datura stramonium</name>
    <name type="common">Jimsonweed</name>
    <name type="synonym">Common thornapple</name>
    <dbReference type="NCBI Taxonomy" id="4076"/>
    <lineage>
        <taxon>Eukaryota</taxon>
        <taxon>Viridiplantae</taxon>
        <taxon>Streptophyta</taxon>
        <taxon>Embryophyta</taxon>
        <taxon>Tracheophyta</taxon>
        <taxon>Spermatophyta</taxon>
        <taxon>Magnoliopsida</taxon>
        <taxon>eudicotyledons</taxon>
        <taxon>Gunneridae</taxon>
        <taxon>Pentapetalae</taxon>
        <taxon>asterids</taxon>
        <taxon>lamiids</taxon>
        <taxon>Solanales</taxon>
        <taxon>Solanaceae</taxon>
        <taxon>Solanoideae</taxon>
        <taxon>Datureae</taxon>
        <taxon>Datura</taxon>
    </lineage>
</organism>
<evidence type="ECO:0000313" key="2">
    <source>
        <dbReference type="EMBL" id="MCD9646275.1"/>
    </source>
</evidence>
<dbReference type="Proteomes" id="UP000823775">
    <property type="component" value="Unassembled WGS sequence"/>
</dbReference>